<dbReference type="PRINTS" id="PR00411">
    <property type="entry name" value="PNDRDTASEI"/>
</dbReference>
<dbReference type="Pfam" id="PF13738">
    <property type="entry name" value="Pyr_redox_3"/>
    <property type="match status" value="1"/>
</dbReference>
<dbReference type="EMBL" id="PYWC01000070">
    <property type="protein sequence ID" value="PWW73969.1"/>
    <property type="molecule type" value="Genomic_DNA"/>
</dbReference>
<sequence>MGLPIFIDSAPVSIKTAQLPVVSPPTAPLQPPELHSIAKSWLLSLSQFLSSREETSLRQSFLQNSYWRDHPCLSWYFHTFHGPAEITSFVAKHPKGIRIKAIDLDAKNSSAVSLISIDRRGNLKGIRLMLTVSTDVGSGRCLAKLVRDESDGKWKTYTLYTALHSLEGHEEILGSRRPNGVTHGVSEERQSWKDRRTIEQEFIEEEPAVLIIGAGQGGLTAAARLKMLGVRCLIIEKNENIGGNWRKRYHQLVLHDPVYCDHLPYFPCPPIWPAPTPKDKSADWSEAYAKAMELNIWMSSTLTGTPTYSSPDREWRVTISRNGALRTLHSRHIIMATGLAGEPNIPVFPGAADLKGDRLCHSSQFSGARANSKGLKAVIVGCCNSAHGIAQDYYEQGAEVTMVQRSSTYVMTSESGVGVLLKGFYDEGGPPLEDADLMFQAATFPVLKRRRLDKATLDGLAAAGFKLDEGPDRAGFYIKYLERGGGYYLDVGASSLVASGKLKVKQVQEIKRILPNGIEFADGHVNMHSTARKIFGDEMARSLKPVRGMWRRCGRDGFWFMGGKPFIHEVLQIKALEEGLMCYDDF</sequence>
<dbReference type="STRING" id="42249.A0A317SHL0"/>
<accession>A0A317SHL0</accession>
<dbReference type="Gene3D" id="3.50.50.60">
    <property type="entry name" value="FAD/NAD(P)-binding domain"/>
    <property type="match status" value="1"/>
</dbReference>
<evidence type="ECO:0000256" key="1">
    <source>
        <dbReference type="ARBA" id="ARBA00023002"/>
    </source>
</evidence>
<name>A0A317SHL0_9PEZI</name>
<gene>
    <name evidence="2" type="ORF">C7212DRAFT_359157</name>
</gene>
<dbReference type="PANTHER" id="PTHR43539:SF68">
    <property type="entry name" value="FLAVIN-BINDING MONOOXYGENASE-LIKE PROTEIN (AFU_ORTHOLOGUE AFUA_4G09220)"/>
    <property type="match status" value="1"/>
</dbReference>
<dbReference type="InterPro" id="IPR036188">
    <property type="entry name" value="FAD/NAD-bd_sf"/>
</dbReference>
<dbReference type="InterPro" id="IPR050982">
    <property type="entry name" value="Auxin_biosynth/cation_transpt"/>
</dbReference>
<dbReference type="GO" id="GO:0050660">
    <property type="term" value="F:flavin adenine dinucleotide binding"/>
    <property type="evidence" value="ECO:0007669"/>
    <property type="project" value="TreeGrafter"/>
</dbReference>
<dbReference type="PANTHER" id="PTHR43539">
    <property type="entry name" value="FLAVIN-BINDING MONOOXYGENASE-LIKE PROTEIN (AFU_ORTHOLOGUE AFUA_4G09220)"/>
    <property type="match status" value="1"/>
</dbReference>
<dbReference type="Proteomes" id="UP000246991">
    <property type="component" value="Unassembled WGS sequence"/>
</dbReference>
<dbReference type="GO" id="GO:0004497">
    <property type="term" value="F:monooxygenase activity"/>
    <property type="evidence" value="ECO:0007669"/>
    <property type="project" value="TreeGrafter"/>
</dbReference>
<dbReference type="OrthoDB" id="74360at2759"/>
<keyword evidence="1" id="KW-0560">Oxidoreductase</keyword>
<proteinExistence type="predicted"/>
<evidence type="ECO:0000313" key="2">
    <source>
        <dbReference type="EMBL" id="PWW73969.1"/>
    </source>
</evidence>
<keyword evidence="3" id="KW-1185">Reference proteome</keyword>
<reference evidence="2 3" key="1">
    <citation type="submission" date="2018-03" db="EMBL/GenBank/DDBJ databases">
        <title>Genomes of Pezizomycetes fungi and the evolution of truffles.</title>
        <authorList>
            <person name="Murat C."/>
            <person name="Payen T."/>
            <person name="Noel B."/>
            <person name="Kuo A."/>
            <person name="Martin F.M."/>
        </authorList>
    </citation>
    <scope>NUCLEOTIDE SEQUENCE [LARGE SCALE GENOMIC DNA]</scope>
    <source>
        <strain evidence="2">091103-1</strain>
    </source>
</reference>
<protein>
    <submittedName>
        <fullName evidence="2">FAD/NAD(P)-binding domain-containing protein</fullName>
    </submittedName>
</protein>
<evidence type="ECO:0000313" key="3">
    <source>
        <dbReference type="Proteomes" id="UP000246991"/>
    </source>
</evidence>
<comment type="caution">
    <text evidence="2">The sequence shown here is derived from an EMBL/GenBank/DDBJ whole genome shotgun (WGS) entry which is preliminary data.</text>
</comment>
<organism evidence="2 3">
    <name type="scientific">Tuber magnatum</name>
    <name type="common">white Piedmont truffle</name>
    <dbReference type="NCBI Taxonomy" id="42249"/>
    <lineage>
        <taxon>Eukaryota</taxon>
        <taxon>Fungi</taxon>
        <taxon>Dikarya</taxon>
        <taxon>Ascomycota</taxon>
        <taxon>Pezizomycotina</taxon>
        <taxon>Pezizomycetes</taxon>
        <taxon>Pezizales</taxon>
        <taxon>Tuberaceae</taxon>
        <taxon>Tuber</taxon>
    </lineage>
</organism>
<dbReference type="SUPFAM" id="SSF51905">
    <property type="entry name" value="FAD/NAD(P)-binding domain"/>
    <property type="match status" value="1"/>
</dbReference>
<dbReference type="AlphaFoldDB" id="A0A317SHL0"/>